<keyword evidence="3" id="KW-1185">Reference proteome</keyword>
<evidence type="ECO:0000313" key="3">
    <source>
        <dbReference type="Proteomes" id="UP000825701"/>
    </source>
</evidence>
<dbReference type="AlphaFoldDB" id="A0A9E6R7I3"/>
<feature type="coiled-coil region" evidence="1">
    <location>
        <begin position="268"/>
        <end position="336"/>
    </location>
</feature>
<dbReference type="Proteomes" id="UP000825701">
    <property type="component" value="Chromosome"/>
</dbReference>
<evidence type="ECO:0000256" key="1">
    <source>
        <dbReference type="SAM" id="Coils"/>
    </source>
</evidence>
<dbReference type="KEGG" id="cmet:K6K41_23530"/>
<evidence type="ECO:0008006" key="4">
    <source>
        <dbReference type="Google" id="ProtNLM"/>
    </source>
</evidence>
<organism evidence="2 3">
    <name type="scientific">Chenggangzhangella methanolivorans</name>
    <dbReference type="NCBI Taxonomy" id="1437009"/>
    <lineage>
        <taxon>Bacteria</taxon>
        <taxon>Pseudomonadati</taxon>
        <taxon>Pseudomonadota</taxon>
        <taxon>Alphaproteobacteria</taxon>
        <taxon>Hyphomicrobiales</taxon>
        <taxon>Methylopilaceae</taxon>
        <taxon>Chenggangzhangella</taxon>
    </lineage>
</organism>
<protein>
    <recommendedName>
        <fullName evidence="4">Large ATP-binding protein</fullName>
    </recommendedName>
</protein>
<gene>
    <name evidence="2" type="ORF">K6K41_23530</name>
</gene>
<accession>A0A9E6R7I3</accession>
<dbReference type="InterPro" id="IPR027417">
    <property type="entry name" value="P-loop_NTPase"/>
</dbReference>
<sequence>MSDRWHEQVAEKAGVETSRVETILRKRNIRTRLGARPARKLRITAVRFSGEKKGKASGRIDFSWDGLGDGVWAVASDGTNLVGKSTVLEIILWSLRGEVKSLQGDVRKWLEHVRVDFALDDQPFAIDFAVTKGVPKGRLVRLRPDGSEDAKDGFETHAAFAATMSDFMMEALDLDPIPYQLGKDEAAQVAEHGWKALAGGLYLWGAHTRLLGDTDFGGLPARILQIYVGLPWASTVMQTSTALKDLGTEDARARAVQKTASELSAKAVEQVEKDLSDARERLSKLSDNADFARLVDGLAEAVVEATNAYNEIERRLADAEDEERKLRAAKDADEREARDIRETFVASSFFNGLQPTCCPRCEAVVTKDRIKREQTDFSCSVCTESIPAEKMEDVNERLAEADERAAATKAAFDRAAASVRELKGHVKIARDGMAAARDALAAAPASSDLRKRRDIELEIAGLEGKLEAHSESAEEPEAAPDRPVVAAAHDLAKSAMDAAANELLTTLNAEVLKLAQRFGVVTLEAVEIDAQARMQLRKGGASMPFGEVTKGERLRLRIATAVALLRVGKVLGVGRHPGLLVVDSPGAEETDDSNLEALLKELRSVAEEVSLQVFVSSAKASEVLTLLAPANCRVAAKGEYLW</sequence>
<dbReference type="EMBL" id="CP081869">
    <property type="protein sequence ID" value="QZN99632.1"/>
    <property type="molecule type" value="Genomic_DNA"/>
</dbReference>
<keyword evidence="1" id="KW-0175">Coiled coil</keyword>
<evidence type="ECO:0000313" key="2">
    <source>
        <dbReference type="EMBL" id="QZN99632.1"/>
    </source>
</evidence>
<reference evidence="2" key="1">
    <citation type="submission" date="2021-08" db="EMBL/GenBank/DDBJ databases">
        <authorList>
            <person name="Zhang H."/>
            <person name="Xu M."/>
            <person name="Yu Z."/>
            <person name="Yang L."/>
            <person name="Cai Y."/>
        </authorList>
    </citation>
    <scope>NUCLEOTIDE SEQUENCE</scope>
    <source>
        <strain evidence="2">CHL1</strain>
    </source>
</reference>
<dbReference type="RefSeq" id="WP_261402724.1">
    <property type="nucleotide sequence ID" value="NZ_CP081869.1"/>
</dbReference>
<name>A0A9E6R7I3_9HYPH</name>
<dbReference type="SUPFAM" id="SSF52540">
    <property type="entry name" value="P-loop containing nucleoside triphosphate hydrolases"/>
    <property type="match status" value="1"/>
</dbReference>
<dbReference type="Gene3D" id="3.40.50.300">
    <property type="entry name" value="P-loop containing nucleotide triphosphate hydrolases"/>
    <property type="match status" value="1"/>
</dbReference>
<proteinExistence type="predicted"/>